<evidence type="ECO:0000313" key="1">
    <source>
        <dbReference type="EnsemblPlants" id="KQK99310"/>
    </source>
</evidence>
<protein>
    <submittedName>
        <fullName evidence="1">Uncharacterized protein</fullName>
    </submittedName>
</protein>
<keyword evidence="2" id="KW-1185">Reference proteome</keyword>
<accession>K3YBM3</accession>
<dbReference type="Proteomes" id="UP000004995">
    <property type="component" value="Unassembled WGS sequence"/>
</dbReference>
<dbReference type="EMBL" id="AGNK02004536">
    <property type="status" value="NOT_ANNOTATED_CDS"/>
    <property type="molecule type" value="Genomic_DNA"/>
</dbReference>
<dbReference type="EnsemblPlants" id="KQK99310">
    <property type="protein sequence ID" value="KQK99310"/>
    <property type="gene ID" value="SETIT_011617mg"/>
</dbReference>
<reference evidence="2" key="1">
    <citation type="journal article" date="2012" name="Nat. Biotechnol.">
        <title>Reference genome sequence of the model plant Setaria.</title>
        <authorList>
            <person name="Bennetzen J.L."/>
            <person name="Schmutz J."/>
            <person name="Wang H."/>
            <person name="Percifield R."/>
            <person name="Hawkins J."/>
            <person name="Pontaroli A.C."/>
            <person name="Estep M."/>
            <person name="Feng L."/>
            <person name="Vaughn J.N."/>
            <person name="Grimwood J."/>
            <person name="Jenkins J."/>
            <person name="Barry K."/>
            <person name="Lindquist E."/>
            <person name="Hellsten U."/>
            <person name="Deshpande S."/>
            <person name="Wang X."/>
            <person name="Wu X."/>
            <person name="Mitros T."/>
            <person name="Triplett J."/>
            <person name="Yang X."/>
            <person name="Ye C.Y."/>
            <person name="Mauro-Herrera M."/>
            <person name="Wang L."/>
            <person name="Li P."/>
            <person name="Sharma M."/>
            <person name="Sharma R."/>
            <person name="Ronald P.C."/>
            <person name="Panaud O."/>
            <person name="Kellogg E.A."/>
            <person name="Brutnell T.P."/>
            <person name="Doust A.N."/>
            <person name="Tuskan G.A."/>
            <person name="Rokhsar D."/>
            <person name="Devos K.M."/>
        </authorList>
    </citation>
    <scope>NUCLEOTIDE SEQUENCE [LARGE SCALE GENOMIC DNA]</scope>
    <source>
        <strain evidence="2">cv. Yugu1</strain>
    </source>
</reference>
<proteinExistence type="predicted"/>
<dbReference type="Gramene" id="KQK99310">
    <property type="protein sequence ID" value="KQK99310"/>
    <property type="gene ID" value="SETIT_011617mg"/>
</dbReference>
<reference evidence="1" key="2">
    <citation type="submission" date="2018-08" db="UniProtKB">
        <authorList>
            <consortium name="EnsemblPlants"/>
        </authorList>
    </citation>
    <scope>IDENTIFICATION</scope>
    <source>
        <strain evidence="1">Yugu1</strain>
    </source>
</reference>
<dbReference type="InParanoid" id="K3YBM3"/>
<sequence length="53" mass="5718">MVQVDRAQADQEAGWRRMGLDAVSPGWSLQAVCETGCRQRDTGANGAPVVFLL</sequence>
<name>K3YBM3_SETIT</name>
<dbReference type="HOGENOM" id="CLU_3072299_0_0_1"/>
<dbReference type="AlphaFoldDB" id="K3YBM3"/>
<organism evidence="1 2">
    <name type="scientific">Setaria italica</name>
    <name type="common">Foxtail millet</name>
    <name type="synonym">Panicum italicum</name>
    <dbReference type="NCBI Taxonomy" id="4555"/>
    <lineage>
        <taxon>Eukaryota</taxon>
        <taxon>Viridiplantae</taxon>
        <taxon>Streptophyta</taxon>
        <taxon>Embryophyta</taxon>
        <taxon>Tracheophyta</taxon>
        <taxon>Spermatophyta</taxon>
        <taxon>Magnoliopsida</taxon>
        <taxon>Liliopsida</taxon>
        <taxon>Poales</taxon>
        <taxon>Poaceae</taxon>
        <taxon>PACMAD clade</taxon>
        <taxon>Panicoideae</taxon>
        <taxon>Panicodae</taxon>
        <taxon>Paniceae</taxon>
        <taxon>Cenchrinae</taxon>
        <taxon>Setaria</taxon>
    </lineage>
</organism>
<evidence type="ECO:0000313" key="2">
    <source>
        <dbReference type="Proteomes" id="UP000004995"/>
    </source>
</evidence>